<dbReference type="GO" id="GO:0005886">
    <property type="term" value="C:plasma membrane"/>
    <property type="evidence" value="ECO:0007669"/>
    <property type="project" value="TreeGrafter"/>
</dbReference>
<keyword evidence="4 8" id="KW-0812">Transmembrane</keyword>
<keyword evidence="3" id="KW-0813">Transport</keyword>
<proteinExistence type="inferred from homology"/>
<evidence type="ECO:0000256" key="7">
    <source>
        <dbReference type="SAM" id="MobiDB-lite"/>
    </source>
</evidence>
<feature type="compositionally biased region" description="Basic and acidic residues" evidence="7">
    <location>
        <begin position="486"/>
        <end position="501"/>
    </location>
</feature>
<dbReference type="EMBL" id="FZOH01000008">
    <property type="protein sequence ID" value="SNS74796.1"/>
    <property type="molecule type" value="Genomic_DNA"/>
</dbReference>
<dbReference type="GO" id="GO:0042907">
    <property type="term" value="F:xanthine transmembrane transporter activity"/>
    <property type="evidence" value="ECO:0007669"/>
    <property type="project" value="TreeGrafter"/>
</dbReference>
<evidence type="ECO:0000256" key="5">
    <source>
        <dbReference type="ARBA" id="ARBA00022989"/>
    </source>
</evidence>
<dbReference type="Pfam" id="PF00860">
    <property type="entry name" value="Xan_ur_permease"/>
    <property type="match status" value="1"/>
</dbReference>
<evidence type="ECO:0000313" key="9">
    <source>
        <dbReference type="EMBL" id="SNS74796.1"/>
    </source>
</evidence>
<evidence type="ECO:0000256" key="1">
    <source>
        <dbReference type="ARBA" id="ARBA00004141"/>
    </source>
</evidence>
<feature type="transmembrane region" description="Helical" evidence="8">
    <location>
        <begin position="189"/>
        <end position="209"/>
    </location>
</feature>
<comment type="subcellular location">
    <subcellularLocation>
        <location evidence="1">Membrane</location>
        <topology evidence="1">Multi-pass membrane protein</topology>
    </subcellularLocation>
</comment>
<feature type="transmembrane region" description="Helical" evidence="8">
    <location>
        <begin position="166"/>
        <end position="182"/>
    </location>
</feature>
<protein>
    <submittedName>
        <fullName evidence="9">Uracil-xanthine permease</fullName>
    </submittedName>
</protein>
<feature type="transmembrane region" description="Helical" evidence="8">
    <location>
        <begin position="384"/>
        <end position="406"/>
    </location>
</feature>
<evidence type="ECO:0000256" key="6">
    <source>
        <dbReference type="ARBA" id="ARBA00023136"/>
    </source>
</evidence>
<dbReference type="PANTHER" id="PTHR42810:SF2">
    <property type="entry name" value="PURINE PERMEASE C1399.01C-RELATED"/>
    <property type="match status" value="1"/>
</dbReference>
<accession>A0A239GZY8</accession>
<dbReference type="RefSeq" id="WP_089405317.1">
    <property type="nucleotide sequence ID" value="NZ_FZOH01000008.1"/>
</dbReference>
<dbReference type="OrthoDB" id="9779092at2"/>
<dbReference type="PANTHER" id="PTHR42810">
    <property type="entry name" value="PURINE PERMEASE C1399.01C-RELATED"/>
    <property type="match status" value="1"/>
</dbReference>
<dbReference type="InterPro" id="IPR006043">
    <property type="entry name" value="NCS2"/>
</dbReference>
<feature type="transmembrane region" description="Helical" evidence="8">
    <location>
        <begin position="348"/>
        <end position="372"/>
    </location>
</feature>
<feature type="transmembrane region" description="Helical" evidence="8">
    <location>
        <begin position="82"/>
        <end position="100"/>
    </location>
</feature>
<feature type="transmembrane region" description="Helical" evidence="8">
    <location>
        <begin position="324"/>
        <end position="342"/>
    </location>
</feature>
<name>A0A239GZY8_9ACTN</name>
<organism evidence="9 10">
    <name type="scientific">Geodermatophilus saharensis</name>
    <dbReference type="NCBI Taxonomy" id="1137994"/>
    <lineage>
        <taxon>Bacteria</taxon>
        <taxon>Bacillati</taxon>
        <taxon>Actinomycetota</taxon>
        <taxon>Actinomycetes</taxon>
        <taxon>Geodermatophilales</taxon>
        <taxon>Geodermatophilaceae</taxon>
        <taxon>Geodermatophilus</taxon>
    </lineage>
</organism>
<keyword evidence="10" id="KW-1185">Reference proteome</keyword>
<evidence type="ECO:0000256" key="4">
    <source>
        <dbReference type="ARBA" id="ARBA00022692"/>
    </source>
</evidence>
<keyword evidence="6 8" id="KW-0472">Membrane</keyword>
<feature type="region of interest" description="Disordered" evidence="7">
    <location>
        <begin position="455"/>
        <end position="501"/>
    </location>
</feature>
<feature type="transmembrane region" description="Helical" evidence="8">
    <location>
        <begin position="412"/>
        <end position="431"/>
    </location>
</feature>
<evidence type="ECO:0000256" key="2">
    <source>
        <dbReference type="ARBA" id="ARBA00008821"/>
    </source>
</evidence>
<gene>
    <name evidence="9" type="ORF">SAMN04488107_3632</name>
</gene>
<sequence length="501" mass="52033">MAFGWKLYGDGKTPPLGEAVAPDERLSWPRTVGIGAQHVVAMFGATFVFPIVMGLDPNLAIMMSGIATIVFLLIVNNRVPSYLGTSASFVGGVVAVRAQGGDSGDVVGAILVSGVVLALIGVLIHFAGVRFLHAILPPAVTGAVVLLIGFNLAPVVAGIYWPQDQWVALATMTFVIVASLLLRGFWARISILLGLVFGYLLSVLLDATAGPITSVLGGATEATTHDRIDFATVGQADWIGLPDFTAPSFSLNFSLLVLPAVIALVAENAGHVKAVAEMTKRDLDPYMGRAIIADGVATVVATSVGGSPTTTYAENIGVMAATRVYSTAAYYVAAIVAILLGLCPKFGALINIIPGGVLGGITVVLYGMIGLLGAKIWKENRVDFANPINLVPLAAGIIIAIGNVTMQITDNFSLGGIALGTIVAVLGWHVARVLAPAEMRAALVAEREYLGGTGPALGHTGAHDRSHTGRHGYDPEYSPDPSSVDEVGRPGIDTRKGTLDR</sequence>
<comment type="similarity">
    <text evidence="2">Belongs to the nucleobase:cation symporter-2 (NCS2) (TC 2.A.40) family.</text>
</comment>
<evidence type="ECO:0000313" key="10">
    <source>
        <dbReference type="Proteomes" id="UP000198386"/>
    </source>
</evidence>
<evidence type="ECO:0000256" key="3">
    <source>
        <dbReference type="ARBA" id="ARBA00022448"/>
    </source>
</evidence>
<evidence type="ECO:0000256" key="8">
    <source>
        <dbReference type="SAM" id="Phobius"/>
    </source>
</evidence>
<feature type="transmembrane region" description="Helical" evidence="8">
    <location>
        <begin position="106"/>
        <end position="127"/>
    </location>
</feature>
<keyword evidence="5 8" id="KW-1133">Transmembrane helix</keyword>
<feature type="transmembrane region" description="Helical" evidence="8">
    <location>
        <begin position="139"/>
        <end position="160"/>
    </location>
</feature>
<dbReference type="Proteomes" id="UP000198386">
    <property type="component" value="Unassembled WGS sequence"/>
</dbReference>
<feature type="transmembrane region" description="Helical" evidence="8">
    <location>
        <begin position="59"/>
        <end position="75"/>
    </location>
</feature>
<dbReference type="AlphaFoldDB" id="A0A239GZY8"/>
<feature type="transmembrane region" description="Helical" evidence="8">
    <location>
        <begin position="249"/>
        <end position="266"/>
    </location>
</feature>
<feature type="compositionally biased region" description="Basic and acidic residues" evidence="7">
    <location>
        <begin position="461"/>
        <end position="474"/>
    </location>
</feature>
<reference evidence="10" key="1">
    <citation type="submission" date="2017-06" db="EMBL/GenBank/DDBJ databases">
        <authorList>
            <person name="Varghese N."/>
            <person name="Submissions S."/>
        </authorList>
    </citation>
    <scope>NUCLEOTIDE SEQUENCE [LARGE SCALE GENOMIC DNA]</scope>
    <source>
        <strain evidence="10">DSM 45423</strain>
    </source>
</reference>